<evidence type="ECO:0000256" key="1">
    <source>
        <dbReference type="ARBA" id="ARBA00004651"/>
    </source>
</evidence>
<feature type="transmembrane region" description="Helical" evidence="12">
    <location>
        <begin position="109"/>
        <end position="130"/>
    </location>
</feature>
<evidence type="ECO:0000256" key="6">
    <source>
        <dbReference type="ARBA" id="ARBA00023040"/>
    </source>
</evidence>
<keyword evidence="7 12" id="KW-0472">Membrane</keyword>
<dbReference type="PROSITE" id="PS00237">
    <property type="entry name" value="G_PROTEIN_RECEP_F1_1"/>
    <property type="match status" value="1"/>
</dbReference>
<proteinExistence type="inferred from homology"/>
<dbReference type="GO" id="GO:0007187">
    <property type="term" value="P:G protein-coupled receptor signaling pathway, coupled to cyclic nucleotide second messenger"/>
    <property type="evidence" value="ECO:0007669"/>
    <property type="project" value="TreeGrafter"/>
</dbReference>
<dbReference type="OrthoDB" id="10071887at2759"/>
<keyword evidence="2" id="KW-1003">Cell membrane</keyword>
<dbReference type="PRINTS" id="PR01471">
    <property type="entry name" value="HISTAMINEH3R"/>
</dbReference>
<protein>
    <submittedName>
        <fullName evidence="15">Histamine H3 receptor-like</fullName>
    </submittedName>
</protein>
<dbReference type="InterPro" id="IPR017452">
    <property type="entry name" value="GPCR_Rhodpsn_7TM"/>
</dbReference>
<evidence type="ECO:0000256" key="8">
    <source>
        <dbReference type="ARBA" id="ARBA00023170"/>
    </source>
</evidence>
<gene>
    <name evidence="15" type="primary">LOC115458614</name>
</gene>
<evidence type="ECO:0000256" key="9">
    <source>
        <dbReference type="ARBA" id="ARBA00023224"/>
    </source>
</evidence>
<dbReference type="GO" id="GO:0004969">
    <property type="term" value="F:histamine receptor activity"/>
    <property type="evidence" value="ECO:0007669"/>
    <property type="project" value="InterPro"/>
</dbReference>
<evidence type="ECO:0000256" key="2">
    <source>
        <dbReference type="ARBA" id="ARBA00022475"/>
    </source>
</evidence>
<evidence type="ECO:0000256" key="11">
    <source>
        <dbReference type="SAM" id="MobiDB-lite"/>
    </source>
</evidence>
<feature type="compositionally biased region" description="Basic and acidic residues" evidence="11">
    <location>
        <begin position="296"/>
        <end position="308"/>
    </location>
</feature>
<dbReference type="InParanoid" id="A0A6P7X2J1"/>
<feature type="domain" description="G-protein coupled receptors family 1 profile" evidence="13">
    <location>
        <begin position="51"/>
        <end position="386"/>
    </location>
</feature>
<feature type="transmembrane region" description="Helical" evidence="12">
    <location>
        <begin position="198"/>
        <end position="223"/>
    </location>
</feature>
<dbReference type="InterPro" id="IPR000276">
    <property type="entry name" value="GPCR_Rhodpsn"/>
</dbReference>
<feature type="transmembrane region" description="Helical" evidence="12">
    <location>
        <begin position="157"/>
        <end position="178"/>
    </location>
</feature>
<dbReference type="InterPro" id="IPR003980">
    <property type="entry name" value="Histamine_H3_rcpt"/>
</dbReference>
<keyword evidence="14" id="KW-1185">Reference proteome</keyword>
<comment type="subcellular location">
    <subcellularLocation>
        <location evidence="1">Cell membrane</location>
        <topology evidence="1">Multi-pass membrane protein</topology>
    </subcellularLocation>
</comment>
<dbReference type="GO" id="GO:0007197">
    <property type="term" value="P:adenylate cyclase-inhibiting G protein-coupled acetylcholine receptor signaling pathway"/>
    <property type="evidence" value="ECO:0007669"/>
    <property type="project" value="TreeGrafter"/>
</dbReference>
<dbReference type="PROSITE" id="PS50262">
    <property type="entry name" value="G_PROTEIN_RECEP_F1_2"/>
    <property type="match status" value="1"/>
</dbReference>
<dbReference type="RefSeq" id="XP_030044349.1">
    <property type="nucleotide sequence ID" value="XM_030188489.1"/>
</dbReference>
<dbReference type="GeneID" id="115458614"/>
<dbReference type="PANTHER" id="PTHR24247:SF254">
    <property type="entry name" value="HISTAMINE H3 RECEPTOR"/>
    <property type="match status" value="1"/>
</dbReference>
<dbReference type="Pfam" id="PF00001">
    <property type="entry name" value="7tm_1"/>
    <property type="match status" value="1"/>
</dbReference>
<feature type="transmembrane region" description="Helical" evidence="12">
    <location>
        <begin position="334"/>
        <end position="355"/>
    </location>
</feature>
<feature type="transmembrane region" description="Helical" evidence="12">
    <location>
        <begin position="73"/>
        <end position="97"/>
    </location>
</feature>
<keyword evidence="8 10" id="KW-0675">Receptor</keyword>
<evidence type="ECO:0000256" key="5">
    <source>
        <dbReference type="ARBA" id="ARBA00022989"/>
    </source>
</evidence>
<keyword evidence="3" id="KW-0597">Phosphoprotein</keyword>
<evidence type="ECO:0000256" key="4">
    <source>
        <dbReference type="ARBA" id="ARBA00022692"/>
    </source>
</evidence>
<keyword evidence="5 12" id="KW-1133">Transmembrane helix</keyword>
<dbReference type="GO" id="GO:0004993">
    <property type="term" value="F:G protein-coupled serotonin receptor activity"/>
    <property type="evidence" value="ECO:0007669"/>
    <property type="project" value="TreeGrafter"/>
</dbReference>
<evidence type="ECO:0000256" key="3">
    <source>
        <dbReference type="ARBA" id="ARBA00022553"/>
    </source>
</evidence>
<feature type="compositionally biased region" description="Polar residues" evidence="11">
    <location>
        <begin position="309"/>
        <end position="323"/>
    </location>
</feature>
<dbReference type="GO" id="GO:0045202">
    <property type="term" value="C:synapse"/>
    <property type="evidence" value="ECO:0007669"/>
    <property type="project" value="TreeGrafter"/>
</dbReference>
<name>A0A6P7X2J1_9AMPH</name>
<evidence type="ECO:0000256" key="10">
    <source>
        <dbReference type="RuleBase" id="RU000688"/>
    </source>
</evidence>
<dbReference type="Proteomes" id="UP000515156">
    <property type="component" value="Chromosome 1"/>
</dbReference>
<dbReference type="PANTHER" id="PTHR24247">
    <property type="entry name" value="5-HYDROXYTRYPTAMINE RECEPTOR"/>
    <property type="match status" value="1"/>
</dbReference>
<evidence type="ECO:0000313" key="15">
    <source>
        <dbReference type="RefSeq" id="XP_030044349.1"/>
    </source>
</evidence>
<feature type="transmembrane region" description="Helical" evidence="12">
    <location>
        <begin position="39"/>
        <end position="61"/>
    </location>
</feature>
<organism evidence="14 15">
    <name type="scientific">Microcaecilia unicolor</name>
    <dbReference type="NCBI Taxonomy" id="1415580"/>
    <lineage>
        <taxon>Eukaryota</taxon>
        <taxon>Metazoa</taxon>
        <taxon>Chordata</taxon>
        <taxon>Craniata</taxon>
        <taxon>Vertebrata</taxon>
        <taxon>Euteleostomi</taxon>
        <taxon>Amphibia</taxon>
        <taxon>Gymnophiona</taxon>
        <taxon>Siphonopidae</taxon>
        <taxon>Microcaecilia</taxon>
    </lineage>
</organism>
<evidence type="ECO:0000256" key="12">
    <source>
        <dbReference type="SAM" id="Phobius"/>
    </source>
</evidence>
<feature type="region of interest" description="Disordered" evidence="11">
    <location>
        <begin position="296"/>
        <end position="323"/>
    </location>
</feature>
<dbReference type="GO" id="GO:0005886">
    <property type="term" value="C:plasma membrane"/>
    <property type="evidence" value="ECO:0007669"/>
    <property type="project" value="UniProtKB-SubCell"/>
</dbReference>
<keyword evidence="4 10" id="KW-0812">Transmembrane</keyword>
<dbReference type="GO" id="GO:0016907">
    <property type="term" value="F:G protein-coupled acetylcholine receptor activity"/>
    <property type="evidence" value="ECO:0007669"/>
    <property type="project" value="TreeGrafter"/>
</dbReference>
<keyword evidence="9 10" id="KW-0807">Transducer</keyword>
<keyword evidence="6 10" id="KW-0297">G-protein coupled receptor</keyword>
<comment type="similarity">
    <text evidence="10">Belongs to the G-protein coupled receptor 1 family.</text>
</comment>
<dbReference type="Gene3D" id="1.20.1070.10">
    <property type="entry name" value="Rhodopsin 7-helix transmembrane proteins"/>
    <property type="match status" value="1"/>
</dbReference>
<dbReference type="SUPFAM" id="SSF81321">
    <property type="entry name" value="Family A G protein-coupled receptor-like"/>
    <property type="match status" value="1"/>
</dbReference>
<dbReference type="PRINTS" id="PR00237">
    <property type="entry name" value="GPCRRHODOPSN"/>
</dbReference>
<evidence type="ECO:0000259" key="13">
    <source>
        <dbReference type="PROSITE" id="PS50262"/>
    </source>
</evidence>
<evidence type="ECO:0000256" key="7">
    <source>
        <dbReference type="ARBA" id="ARBA00023136"/>
    </source>
</evidence>
<sequence>MATFCSTNPFPYEDEEEAFAMINSHNNQFSGASLITLPVLMSVMVSVIVFGNALVILVFVLEKSLRNHSNYFLFNLAICDFCVGAFSIPLYIPYVLTGQWLLGRVTCKLWLSIDTVLCVTSICTIVLISYDRFLSITKAVEFRMQQNNARIALKKMLFAWMFSFTVYCPPIIFWEYIIGKSTVPPDACFYEFNNTWDFLLPFSLSSLVIPAVLVSYFNITICWRIRIGSKSQQSILFQGVNQVPSKARKKLTNSIFFVKPQQIPENAEGSSTSSQPRQQNSISILTHIPSLPLDEEHTKHTNGKESNLRNDATSKSVGSNSNSRLSKDVKIAKSLSIIVCIFAICWTPYSILMVIRAACHEYIVNRLESILIGRYIKFIIKLKIET</sequence>
<accession>A0A6P7X2J1</accession>
<dbReference type="KEGG" id="muo:115458614"/>
<dbReference type="GO" id="GO:0030425">
    <property type="term" value="C:dendrite"/>
    <property type="evidence" value="ECO:0007669"/>
    <property type="project" value="TreeGrafter"/>
</dbReference>
<reference evidence="15" key="1">
    <citation type="submission" date="2025-08" db="UniProtKB">
        <authorList>
            <consortium name="RefSeq"/>
        </authorList>
    </citation>
    <scope>IDENTIFICATION</scope>
</reference>
<dbReference type="AlphaFoldDB" id="A0A6P7X2J1"/>
<evidence type="ECO:0000313" key="14">
    <source>
        <dbReference type="Proteomes" id="UP000515156"/>
    </source>
</evidence>